<reference evidence="5" key="1">
    <citation type="submission" date="2023-07" db="EMBL/GenBank/DDBJ databases">
        <authorList>
            <person name="Yue Y."/>
        </authorList>
    </citation>
    <scope>NUCLEOTIDE SEQUENCE [LARGE SCALE GENOMIC DNA]</scope>
    <source>
        <strain evidence="5">D23</strain>
    </source>
</reference>
<evidence type="ECO:0000256" key="1">
    <source>
        <dbReference type="ARBA" id="ARBA00022729"/>
    </source>
</evidence>
<evidence type="ECO:0000256" key="2">
    <source>
        <dbReference type="SAM" id="SignalP"/>
    </source>
</evidence>
<evidence type="ECO:0000313" key="5">
    <source>
        <dbReference type="Proteomes" id="UP001198901"/>
    </source>
</evidence>
<dbReference type="Pfam" id="PF18962">
    <property type="entry name" value="Por_Secre_tail"/>
    <property type="match status" value="1"/>
</dbReference>
<dbReference type="RefSeq" id="WP_224528652.1">
    <property type="nucleotide sequence ID" value="NZ_JAIUJR010000005.1"/>
</dbReference>
<protein>
    <submittedName>
        <fullName evidence="4">T9SS type A sorting domain-containing protein</fullName>
    </submittedName>
</protein>
<dbReference type="EMBL" id="JAIUJR010000005">
    <property type="protein sequence ID" value="MCA0132794.1"/>
    <property type="molecule type" value="Genomic_DNA"/>
</dbReference>
<sequence length="379" mass="41673">MKTKLIIALMCICSSCLYAQNISYQSWINQFTATGSSCSSEVGDEEYTWYGYVSDNVYTTETSTGCKEKTTNGATTLSGTFGLRTRNSTTATSITGRLRAWEDDSGDRCTYNSGGINSDDCSTNISSSYSLSNPVEYEFTTGTRTIGNGNFTMEMEYQYRYSVTTLGLAVDNSSESFSTTGTRQFWGSIGSWADVDDDCAASGTIGNNQTSSFQTTVNNKSSVAFRWRASSEPNDYLRVYINGVLNDEISGEPGWLTKTINLTGSSNTIKWEYQKDGSGSGGIDRGFVDDISFAESTLAVVTNELEGVSIYPNPVRSTLNFQGLETNTYELVMYNTLGAEIKTLKIIRPYVDMSALNNGIYIIRLFTDTSQKTFRVVKI</sequence>
<proteinExistence type="predicted"/>
<evidence type="ECO:0000259" key="3">
    <source>
        <dbReference type="Pfam" id="PF18962"/>
    </source>
</evidence>
<dbReference type="InterPro" id="IPR026444">
    <property type="entry name" value="Secre_tail"/>
</dbReference>
<feature type="chain" id="PRO_5047134364" evidence="2">
    <location>
        <begin position="20"/>
        <end position="379"/>
    </location>
</feature>
<evidence type="ECO:0000313" key="4">
    <source>
        <dbReference type="EMBL" id="MCA0132794.1"/>
    </source>
</evidence>
<dbReference type="Proteomes" id="UP001198901">
    <property type="component" value="Unassembled WGS sequence"/>
</dbReference>
<organism evidence="4 5">
    <name type="scientific">Winogradskyella alexanderae</name>
    <dbReference type="NCBI Taxonomy" id="2877123"/>
    <lineage>
        <taxon>Bacteria</taxon>
        <taxon>Pseudomonadati</taxon>
        <taxon>Bacteroidota</taxon>
        <taxon>Flavobacteriia</taxon>
        <taxon>Flavobacteriales</taxon>
        <taxon>Flavobacteriaceae</taxon>
        <taxon>Winogradskyella</taxon>
    </lineage>
</organism>
<feature type="domain" description="Secretion system C-terminal sorting" evidence="3">
    <location>
        <begin position="310"/>
        <end position="373"/>
    </location>
</feature>
<name>A0ABS7XTJ1_9FLAO</name>
<comment type="caution">
    <text evidence="4">The sequence shown here is derived from an EMBL/GenBank/DDBJ whole genome shotgun (WGS) entry which is preliminary data.</text>
</comment>
<feature type="signal peptide" evidence="2">
    <location>
        <begin position="1"/>
        <end position="19"/>
    </location>
</feature>
<keyword evidence="1 2" id="KW-0732">Signal</keyword>
<accession>A0ABS7XTJ1</accession>
<gene>
    <name evidence="4" type="ORF">LBU54_09375</name>
</gene>
<keyword evidence="5" id="KW-1185">Reference proteome</keyword>
<dbReference type="NCBIfam" id="TIGR04183">
    <property type="entry name" value="Por_Secre_tail"/>
    <property type="match status" value="1"/>
</dbReference>